<feature type="compositionally biased region" description="Polar residues" evidence="1">
    <location>
        <begin position="305"/>
        <end position="314"/>
    </location>
</feature>
<sequence length="1018" mass="112192">MATKPSLSQTSINKIDLRGEWDGDPTSHVILHAKIEFVPAPNTKLRLLDLSNEGIELLKFDGPAQIGGEISILPHLPVEDFDETPRSLYKKGMDLSPLSTKRRLFPPSPTSTASEMIPPFDDMSSGLEDPCLPLGDYADEDYDGGDSRSPNASNTSISEHNEYHSATKCFDVGRAERGEAHAEMGAGVSEFKDGSDPTDFSTTGTDCDSGRKGISTRAVSDAFRQTKSSIISVSISPKMVKGPSSKIPVRAPSLSRPSGLADELLLYPSEPDEDSSKIASAFPPKSENPQSGGMYIPRDHRPSLIPTTPRNEQFSPVRLLNTLPSVLNKQRADQGSQQLPKSSSREVSHEPGKQPLFFAPNSFPRPGPRGSRRSEQLALKSGAAITQSAGEKMEKSKYVSTWLEESEDIVSTEVPHSPLIYPDARVIQAGKDQKENDPTFTESKDNIEKPMKLPSPTPSSQLDMPWSSADELAKKWAVGDNLGEKSTIPVPELVIVEEICRDFYILSSKSAGKAMFIIEFDMKITLGPAQPGGWQLLKIPGLPVDQYGKGTLKLEIPHGLTKKRLDCESDCLLYLERIDTGCIADFNLAKPLVVSLRAVELLTSESRDNRVLNYETSVTLNRRRKLGTSVIVEYTAVCVLSLYQKSVSAEEGAIDVIISDGPGGYFEWTMENGNRDFRIDQKPVNASDIGTTKVRIFCKEKDLDQCFRITWYIPYWPSFSPTWTPKLFYEKPETQAEYVPSLRGRWGIGVSGGRAIEEVGIGESESFNMKGIMEKFETGDFGDWGYLGLPTFETRSTTYWVVHQMIRVVIFSMVFCQKLGLLIQLLCGYVPKTPMKVLLAFFAVHTTVVIKYQLGRLSVEGCTGQTAYHELECVQSEPRPGDFGWFSWEKSFIVDRGLFAHVTYVDGGGGAGEVTLMEPENDSSGVEYPGREGGLQIEDTTQIDCQISTPSLSISVVIAGKGENNLASSSTLELPLATPNRKPKKNSTVSEPTANPSRMRLSLRDRIDRFLGWKGPLE</sequence>
<feature type="compositionally biased region" description="Basic and acidic residues" evidence="1">
    <location>
        <begin position="343"/>
        <end position="352"/>
    </location>
</feature>
<dbReference type="GeneID" id="22581315"/>
<dbReference type="eggNOG" id="ENOG502RS3U">
    <property type="taxonomic scope" value="Eukaryota"/>
</dbReference>
<evidence type="ECO:0000256" key="1">
    <source>
        <dbReference type="SAM" id="MobiDB-lite"/>
    </source>
</evidence>
<organism evidence="2 3">
    <name type="scientific">Paracoccidioides brasiliensis (strain Pb18)</name>
    <dbReference type="NCBI Taxonomy" id="502780"/>
    <lineage>
        <taxon>Eukaryota</taxon>
        <taxon>Fungi</taxon>
        <taxon>Dikarya</taxon>
        <taxon>Ascomycota</taxon>
        <taxon>Pezizomycotina</taxon>
        <taxon>Eurotiomycetes</taxon>
        <taxon>Eurotiomycetidae</taxon>
        <taxon>Onygenales</taxon>
        <taxon>Ajellomycetaceae</taxon>
        <taxon>Paracoccidioides</taxon>
    </lineage>
</organism>
<feature type="region of interest" description="Disordered" evidence="1">
    <location>
        <begin position="185"/>
        <end position="213"/>
    </location>
</feature>
<name>C1G430_PARBD</name>
<feature type="region of interest" description="Disordered" evidence="1">
    <location>
        <begin position="100"/>
        <end position="160"/>
    </location>
</feature>
<feature type="compositionally biased region" description="Basic and acidic residues" evidence="1">
    <location>
        <begin position="433"/>
        <end position="451"/>
    </location>
</feature>
<feature type="region of interest" description="Disordered" evidence="1">
    <location>
        <begin position="330"/>
        <end position="377"/>
    </location>
</feature>
<dbReference type="OrthoDB" id="5599552at2759"/>
<dbReference type="AlphaFoldDB" id="C1G430"/>
<dbReference type="HOGENOM" id="CLU_295966_0_0_1"/>
<feature type="compositionally biased region" description="Polar residues" evidence="1">
    <location>
        <begin position="148"/>
        <end position="158"/>
    </location>
</feature>
<accession>C1G430</accession>
<protein>
    <submittedName>
        <fullName evidence="2">Uncharacterized protein</fullName>
    </submittedName>
</protein>
<gene>
    <name evidence="2" type="ORF">PADG_01696</name>
</gene>
<feature type="region of interest" description="Disordered" evidence="1">
    <location>
        <begin position="976"/>
        <end position="998"/>
    </location>
</feature>
<feature type="region of interest" description="Disordered" evidence="1">
    <location>
        <begin position="269"/>
        <end position="317"/>
    </location>
</feature>
<dbReference type="InParanoid" id="C1G430"/>
<reference evidence="2 3" key="1">
    <citation type="journal article" date="2011" name="PLoS Genet.">
        <title>Comparative genomic analysis of human fungal pathogens causing paracoccidioidomycosis.</title>
        <authorList>
            <person name="Desjardins C.A."/>
            <person name="Champion M.D."/>
            <person name="Holder J.W."/>
            <person name="Muszewska A."/>
            <person name="Goldberg J."/>
            <person name="Bailao A.M."/>
            <person name="Brigido M.M."/>
            <person name="Ferreira M.E."/>
            <person name="Garcia A.M."/>
            <person name="Grynberg M."/>
            <person name="Gujja S."/>
            <person name="Heiman D.I."/>
            <person name="Henn M.R."/>
            <person name="Kodira C.D."/>
            <person name="Leon-Narvaez H."/>
            <person name="Longo L.V."/>
            <person name="Ma L.J."/>
            <person name="Malavazi I."/>
            <person name="Matsuo A.L."/>
            <person name="Morais F.V."/>
            <person name="Pereira M."/>
            <person name="Rodriguez-Brito S."/>
            <person name="Sakthikumar S."/>
            <person name="Salem-Izacc S.M."/>
            <person name="Sykes S.M."/>
            <person name="Teixeira M.M."/>
            <person name="Vallejo M.C."/>
            <person name="Walter M.E."/>
            <person name="Yandava C."/>
            <person name="Young S."/>
            <person name="Zeng Q."/>
            <person name="Zucker J."/>
            <person name="Felipe M.S."/>
            <person name="Goldman G.H."/>
            <person name="Haas B.J."/>
            <person name="McEwen J.G."/>
            <person name="Nino-Vega G."/>
            <person name="Puccia R."/>
            <person name="San-Blas G."/>
            <person name="Soares C.M."/>
            <person name="Birren B.W."/>
            <person name="Cuomo C.A."/>
        </authorList>
    </citation>
    <scope>NUCLEOTIDE SEQUENCE [LARGE SCALE GENOMIC DNA]</scope>
    <source>
        <strain evidence="2 3">Pb18</strain>
    </source>
</reference>
<dbReference type="OMA" id="EWTMENG"/>
<feature type="compositionally biased region" description="Polar residues" evidence="1">
    <location>
        <begin position="986"/>
        <end position="996"/>
    </location>
</feature>
<dbReference type="KEGG" id="pbn:PADG_01696"/>
<proteinExistence type="predicted"/>
<dbReference type="EMBL" id="KN275958">
    <property type="protein sequence ID" value="EEH45546.2"/>
    <property type="molecule type" value="Genomic_DNA"/>
</dbReference>
<dbReference type="VEuPathDB" id="FungiDB:PADG_01696"/>
<keyword evidence="3" id="KW-1185">Reference proteome</keyword>
<evidence type="ECO:0000313" key="2">
    <source>
        <dbReference type="EMBL" id="EEH45546.2"/>
    </source>
</evidence>
<feature type="region of interest" description="Disordered" evidence="1">
    <location>
        <begin position="433"/>
        <end position="464"/>
    </location>
</feature>
<evidence type="ECO:0000313" key="3">
    <source>
        <dbReference type="Proteomes" id="UP000001628"/>
    </source>
</evidence>
<dbReference type="Proteomes" id="UP000001628">
    <property type="component" value="Unassembled WGS sequence"/>
</dbReference>
<feature type="compositionally biased region" description="Polar residues" evidence="1">
    <location>
        <begin position="330"/>
        <end position="342"/>
    </location>
</feature>
<dbReference type="RefSeq" id="XP_010757032.1">
    <property type="nucleotide sequence ID" value="XM_010758730.1"/>
</dbReference>